<reference evidence="1 2" key="1">
    <citation type="submission" date="2021-01" db="EMBL/GenBank/DDBJ databases">
        <title>Whole genome shotgun sequence of Verrucosispora andamanensis NBRC 109075.</title>
        <authorList>
            <person name="Komaki H."/>
            <person name="Tamura T."/>
        </authorList>
    </citation>
    <scope>NUCLEOTIDE SEQUENCE [LARGE SCALE GENOMIC DNA]</scope>
    <source>
        <strain evidence="1 2">NBRC 109075</strain>
    </source>
</reference>
<accession>A0ABQ4HYU2</accession>
<organism evidence="1 2">
    <name type="scientific">Micromonospora andamanensis</name>
    <dbReference type="NCBI Taxonomy" id="1287068"/>
    <lineage>
        <taxon>Bacteria</taxon>
        <taxon>Bacillati</taxon>
        <taxon>Actinomycetota</taxon>
        <taxon>Actinomycetes</taxon>
        <taxon>Micromonosporales</taxon>
        <taxon>Micromonosporaceae</taxon>
        <taxon>Micromonospora</taxon>
    </lineage>
</organism>
<keyword evidence="2" id="KW-1185">Reference proteome</keyword>
<gene>
    <name evidence="1" type="ORF">Van01_39800</name>
</gene>
<evidence type="ECO:0000313" key="2">
    <source>
        <dbReference type="Proteomes" id="UP000647017"/>
    </source>
</evidence>
<evidence type="ECO:0000313" key="1">
    <source>
        <dbReference type="EMBL" id="GIJ10766.1"/>
    </source>
</evidence>
<dbReference type="RefSeq" id="WP_204009485.1">
    <property type="nucleotide sequence ID" value="NZ_BOOZ01000024.1"/>
</dbReference>
<name>A0ABQ4HYU2_9ACTN</name>
<proteinExistence type="predicted"/>
<dbReference type="Proteomes" id="UP000647017">
    <property type="component" value="Unassembled WGS sequence"/>
</dbReference>
<sequence length="258" mass="27102">MSTKTIRPGLTAATRVGRELLAAGWVYDATTEVDGGAVERILLHPSGRQITATSSRDGDSTKLTMTGLSLEDVADAITAAGLTATAEAAPEHYHSGGTLGGPGDTAARCACGVVFSGFDSQAEALAVLNEHIANPVPAEATGPQTVQHKLAAELIRLARDIVRLDLPLKDTMCGELALGVLASRADLEKWAAYLGSTIDTGPANNIPVTQHRILLDGRPYGAWLTVRAQIRPDEPTEVERLRAEVAQLRAQVAGGEPR</sequence>
<dbReference type="EMBL" id="BOOZ01000024">
    <property type="protein sequence ID" value="GIJ10766.1"/>
    <property type="molecule type" value="Genomic_DNA"/>
</dbReference>
<protein>
    <submittedName>
        <fullName evidence="1">Uncharacterized protein</fullName>
    </submittedName>
</protein>
<comment type="caution">
    <text evidence="1">The sequence shown here is derived from an EMBL/GenBank/DDBJ whole genome shotgun (WGS) entry which is preliminary data.</text>
</comment>